<reference evidence="2 3" key="1">
    <citation type="submission" date="2016-02" db="EMBL/GenBank/DDBJ databases">
        <title>Comparison of Clostridium stercorarium subspecies using comparative genomics and transcriptomics.</title>
        <authorList>
            <person name="Schellenberg J."/>
            <person name="Thallinger G."/>
            <person name="Levin D.B."/>
            <person name="Zhang X."/>
            <person name="Alvare G."/>
            <person name="Fristensky B."/>
            <person name="Sparling R."/>
        </authorList>
    </citation>
    <scope>NUCLEOTIDE SEQUENCE [LARGE SCALE GENOMIC DNA]</scope>
    <source>
        <strain evidence="2 3">DSM 2910</strain>
    </source>
</reference>
<dbReference type="Proteomes" id="UP000092971">
    <property type="component" value="Chromosome"/>
</dbReference>
<proteinExistence type="predicted"/>
<dbReference type="InterPro" id="IPR052018">
    <property type="entry name" value="PHP_domain"/>
</dbReference>
<dbReference type="InterPro" id="IPR016195">
    <property type="entry name" value="Pol/histidinol_Pase-like"/>
</dbReference>
<sequence>MHLYRYDIHTHTSEVSKCAAISPEELVRFYKNMGFAGICITDHFFNGNTTVPGDLPWNVRVELFCRGFEKARAEGEKMDFDVFFGWEYSYRGTDFLTFGLDKEWLLNHPDLLSLNVNDYCDLVHSEGGFIVQAHPFREADYISMIRLLPRKVDAVEIINGGNNDFENRCADKYADMYNLIKVAGSDTHSDKVKKLAGIQLNRRLKDINDMISAIKNGETRTFSITL</sequence>
<name>A0A1B1YAE9_THEST</name>
<evidence type="ECO:0000259" key="1">
    <source>
        <dbReference type="Pfam" id="PF02811"/>
    </source>
</evidence>
<dbReference type="Gene3D" id="3.20.20.140">
    <property type="entry name" value="Metal-dependent hydrolases"/>
    <property type="match status" value="1"/>
</dbReference>
<dbReference type="PANTHER" id="PTHR42924:SF3">
    <property type="entry name" value="POLYMERASE_HISTIDINOL PHOSPHATASE N-TERMINAL DOMAIN-CONTAINING PROTEIN"/>
    <property type="match status" value="1"/>
</dbReference>
<dbReference type="SUPFAM" id="SSF89550">
    <property type="entry name" value="PHP domain-like"/>
    <property type="match status" value="1"/>
</dbReference>
<protein>
    <submittedName>
        <fullName evidence="2">Histidinol phosphatase</fullName>
    </submittedName>
</protein>
<dbReference type="PANTHER" id="PTHR42924">
    <property type="entry name" value="EXONUCLEASE"/>
    <property type="match status" value="1"/>
</dbReference>
<dbReference type="GO" id="GO:0004534">
    <property type="term" value="F:5'-3' RNA exonuclease activity"/>
    <property type="evidence" value="ECO:0007669"/>
    <property type="project" value="TreeGrafter"/>
</dbReference>
<dbReference type="OrthoDB" id="9777619at2"/>
<dbReference type="AlphaFoldDB" id="A0A1B1YAE9"/>
<dbReference type="Pfam" id="PF02811">
    <property type="entry name" value="PHP"/>
    <property type="match status" value="1"/>
</dbReference>
<dbReference type="GO" id="GO:0035312">
    <property type="term" value="F:5'-3' DNA exonuclease activity"/>
    <property type="evidence" value="ECO:0007669"/>
    <property type="project" value="TreeGrafter"/>
</dbReference>
<dbReference type="CDD" id="cd07432">
    <property type="entry name" value="PHP_HisPPase"/>
    <property type="match status" value="1"/>
</dbReference>
<evidence type="ECO:0000313" key="2">
    <source>
        <dbReference type="EMBL" id="ANW97747.1"/>
    </source>
</evidence>
<accession>A0A1B1YAE9</accession>
<dbReference type="EMBL" id="CP014672">
    <property type="protein sequence ID" value="ANW97747.1"/>
    <property type="molecule type" value="Genomic_DNA"/>
</dbReference>
<gene>
    <name evidence="2" type="ORF">CSTERTH_01220</name>
</gene>
<dbReference type="InterPro" id="IPR004013">
    <property type="entry name" value="PHP_dom"/>
</dbReference>
<dbReference type="RefSeq" id="WP_015357937.1">
    <property type="nucleotide sequence ID" value="NZ_CP014672.1"/>
</dbReference>
<feature type="domain" description="PHP" evidence="1">
    <location>
        <begin position="7"/>
        <end position="108"/>
    </location>
</feature>
<organism evidence="2 3">
    <name type="scientific">Thermoclostridium stercorarium subsp. thermolacticum DSM 2910</name>
    <dbReference type="NCBI Taxonomy" id="1121336"/>
    <lineage>
        <taxon>Bacteria</taxon>
        <taxon>Bacillati</taxon>
        <taxon>Bacillota</taxon>
        <taxon>Clostridia</taxon>
        <taxon>Eubacteriales</taxon>
        <taxon>Oscillospiraceae</taxon>
        <taxon>Thermoclostridium</taxon>
    </lineage>
</organism>
<evidence type="ECO:0000313" key="3">
    <source>
        <dbReference type="Proteomes" id="UP000092971"/>
    </source>
</evidence>